<dbReference type="AlphaFoldDB" id="A0A0N1IPM1"/>
<comment type="similarity">
    <text evidence="1 2">Belongs to the glycosyl hydrolase 31 family.</text>
</comment>
<dbReference type="InterPro" id="IPR000322">
    <property type="entry name" value="Glyco_hydro_31_TIM"/>
</dbReference>
<dbReference type="OrthoDB" id="1334205at2759"/>
<dbReference type="Pfam" id="PF21365">
    <property type="entry name" value="Glyco_hydro_31_3rd"/>
    <property type="match status" value="1"/>
</dbReference>
<keyword evidence="2" id="KW-0378">Hydrolase</keyword>
<dbReference type="InterPro" id="IPR011013">
    <property type="entry name" value="Gal_mutarotase_sf_dom"/>
</dbReference>
<dbReference type="Proteomes" id="UP000053240">
    <property type="component" value="Unassembled WGS sequence"/>
</dbReference>
<dbReference type="PROSITE" id="PS50853">
    <property type="entry name" value="FN3"/>
    <property type="match status" value="1"/>
</dbReference>
<dbReference type="EMBL" id="KQ460417">
    <property type="protein sequence ID" value="KPJ14869.1"/>
    <property type="molecule type" value="Genomic_DNA"/>
</dbReference>
<sequence>MKIIGGIENITKREEDYLIKYKTGETAKVYVINSHVFRYYMSPNGEFFDYPIPNNPDDNAKITIKNIADYDEDSFKKSSVKDVDKYYEIELNKVQIQFDKINGIMSVYDKRTNKVAIEESSPLSYDDDITVQKLYQKKDEYYFGGGMQNGRFTHKGNIIHIVNTNNWVDGGVTSPCPFYWSSYGYGVLRHTWQPGVYDFGSESLDFVTTTHKTDHFDAFYFINSEPRDILGDYYELTGQPIFMPEYAFYEAHLNAFNRDYWVKATPETPGAILFEDGNYYKSYKPNEMGDKKGILESLNGEKDNYQFSARAMIDRYRRHDMPLGWFIPNDGYGSGYGQTDSLDGDIENLKEFADYAREKGVQVALWTESNLHPADPSHPKKGERDLGKELSVAKVVALKCDVAWIGYGYSFGLNAVDDVTKIFISKTNVRPMIIMVDGWAGTQRYSGIWSGDQTGGQWEYIRFHIPTYIGSGLSGQPLIGSDMDGIYGGKEREVNIRDYQWKTFTPLQLNMDGWGRIPKTPFSFDDEAISINRAYLKLKSMFLPYNYTIGHESIRGLPMIRAMFLEFPNESLAYTKDCQYQFMWGPNILVAPIYEEGFNRDGVYLPDKNQVWIDFFTGEKIQGGKIINNLDVPLWKIPVFIKDGAIIPMTKPNNNPNEIDRSTRIFTVYPNNDSKFNVYEDDGISSDYLKGQFATTEIIVNGPASNEQGDLLMTIEKTKGNYKSMMKERTTLLQIMASQDVEHVKAAINGQPLLITKAPSFDEFEKSVNAFFFKNDFEINPYLAQFNNIPQAVLLIKIGDLDITSHHIQIKVKDYANIAKVLGKNLNVNNDLATPNNFEVAGEVTSTNITLQWSEIDKVYYEIEKDGIIYSSIKRTKFTFQDLKYKTEYLFRIRVVNEYGVSEWSDSLKVKTLDDPYKNVIKGVKVKCNIPCQPCQEICNLTDGALTSLWHTHWHKPIQKCNLKEDLKLTFDLGNVYHLEKFEYTPRDDAGNGTFLKIQYRYSIDGKNWSSLTKPIILEHNSSVKTVDLQGIKLRHFELIILDSVGDFGSGKQIRFYKKI</sequence>
<dbReference type="SUPFAM" id="SSF49785">
    <property type="entry name" value="Galactose-binding domain-like"/>
    <property type="match status" value="1"/>
</dbReference>
<dbReference type="KEGG" id="pmac:106711011"/>
<gene>
    <name evidence="4" type="ORF">RR48_03125</name>
</gene>
<dbReference type="Gene3D" id="2.60.40.1760">
    <property type="entry name" value="glycosyl hydrolase (family 31)"/>
    <property type="match status" value="1"/>
</dbReference>
<name>A0A0N1IPM1_PAPMA</name>
<dbReference type="GO" id="GO:0030246">
    <property type="term" value="F:carbohydrate binding"/>
    <property type="evidence" value="ECO:0007669"/>
    <property type="project" value="InterPro"/>
</dbReference>
<dbReference type="InterPro" id="IPR025887">
    <property type="entry name" value="Glyco_hydro_31_N_dom"/>
</dbReference>
<dbReference type="Gene3D" id="2.60.120.260">
    <property type="entry name" value="Galactose-binding domain-like"/>
    <property type="match status" value="1"/>
</dbReference>
<dbReference type="SMART" id="SM00060">
    <property type="entry name" value="FN3"/>
    <property type="match status" value="1"/>
</dbReference>
<dbReference type="CDD" id="cd00063">
    <property type="entry name" value="FN3"/>
    <property type="match status" value="1"/>
</dbReference>
<dbReference type="Pfam" id="PF01055">
    <property type="entry name" value="Glyco_hydro_31_2nd"/>
    <property type="match status" value="1"/>
</dbReference>
<dbReference type="InterPro" id="IPR033403">
    <property type="entry name" value="DUF5110"/>
</dbReference>
<dbReference type="InterPro" id="IPR003961">
    <property type="entry name" value="FN3_dom"/>
</dbReference>
<dbReference type="InterPro" id="IPR017853">
    <property type="entry name" value="GH"/>
</dbReference>
<dbReference type="SUPFAM" id="SSF74650">
    <property type="entry name" value="Galactose mutarotase-like"/>
    <property type="match status" value="1"/>
</dbReference>
<dbReference type="SUPFAM" id="SSF51445">
    <property type="entry name" value="(Trans)glycosidases"/>
    <property type="match status" value="1"/>
</dbReference>
<dbReference type="SUPFAM" id="SSF49265">
    <property type="entry name" value="Fibronectin type III"/>
    <property type="match status" value="1"/>
</dbReference>
<dbReference type="Pfam" id="PF17137">
    <property type="entry name" value="DUF5110"/>
    <property type="match status" value="1"/>
</dbReference>
<dbReference type="STRING" id="76193.A0A0N1IPM1"/>
<dbReference type="InParanoid" id="A0A0N1IPM1"/>
<evidence type="ECO:0000256" key="1">
    <source>
        <dbReference type="ARBA" id="ARBA00007806"/>
    </source>
</evidence>
<dbReference type="InterPro" id="IPR000421">
    <property type="entry name" value="FA58C"/>
</dbReference>
<evidence type="ECO:0000313" key="4">
    <source>
        <dbReference type="EMBL" id="KPJ14869.1"/>
    </source>
</evidence>
<evidence type="ECO:0000256" key="2">
    <source>
        <dbReference type="RuleBase" id="RU361185"/>
    </source>
</evidence>
<dbReference type="Pfam" id="PF00041">
    <property type="entry name" value="fn3"/>
    <property type="match status" value="1"/>
</dbReference>
<feature type="domain" description="Fibronectin type-III" evidence="3">
    <location>
        <begin position="834"/>
        <end position="915"/>
    </location>
</feature>
<dbReference type="GO" id="GO:0005975">
    <property type="term" value="P:carbohydrate metabolic process"/>
    <property type="evidence" value="ECO:0007669"/>
    <property type="project" value="InterPro"/>
</dbReference>
<evidence type="ECO:0000313" key="5">
    <source>
        <dbReference type="Proteomes" id="UP000053240"/>
    </source>
</evidence>
<dbReference type="CDD" id="cd14752">
    <property type="entry name" value="GH31_N"/>
    <property type="match status" value="1"/>
</dbReference>
<proteinExistence type="inferred from homology"/>
<keyword evidence="2" id="KW-0326">Glycosidase</keyword>
<organism evidence="4 5">
    <name type="scientific">Papilio machaon</name>
    <name type="common">Old World swallowtail butterfly</name>
    <dbReference type="NCBI Taxonomy" id="76193"/>
    <lineage>
        <taxon>Eukaryota</taxon>
        <taxon>Metazoa</taxon>
        <taxon>Ecdysozoa</taxon>
        <taxon>Arthropoda</taxon>
        <taxon>Hexapoda</taxon>
        <taxon>Insecta</taxon>
        <taxon>Pterygota</taxon>
        <taxon>Neoptera</taxon>
        <taxon>Endopterygota</taxon>
        <taxon>Lepidoptera</taxon>
        <taxon>Glossata</taxon>
        <taxon>Ditrysia</taxon>
        <taxon>Papilionoidea</taxon>
        <taxon>Papilionidae</taxon>
        <taxon>Papilioninae</taxon>
        <taxon>Papilio</taxon>
    </lineage>
</organism>
<dbReference type="SUPFAM" id="SSF51011">
    <property type="entry name" value="Glycosyl hydrolase domain"/>
    <property type="match status" value="1"/>
</dbReference>
<reference evidence="4 5" key="1">
    <citation type="journal article" date="2015" name="Nat. Commun.">
        <title>Outbred genome sequencing and CRISPR/Cas9 gene editing in butterflies.</title>
        <authorList>
            <person name="Li X."/>
            <person name="Fan D."/>
            <person name="Zhang W."/>
            <person name="Liu G."/>
            <person name="Zhang L."/>
            <person name="Zhao L."/>
            <person name="Fang X."/>
            <person name="Chen L."/>
            <person name="Dong Y."/>
            <person name="Chen Y."/>
            <person name="Ding Y."/>
            <person name="Zhao R."/>
            <person name="Feng M."/>
            <person name="Zhu Y."/>
            <person name="Feng Y."/>
            <person name="Jiang X."/>
            <person name="Zhu D."/>
            <person name="Xiang H."/>
            <person name="Feng X."/>
            <person name="Li S."/>
            <person name="Wang J."/>
            <person name="Zhang G."/>
            <person name="Kronforst M.R."/>
            <person name="Wang W."/>
        </authorList>
    </citation>
    <scope>NUCLEOTIDE SEQUENCE [LARGE SCALE GENOMIC DNA]</scope>
    <source>
        <strain evidence="4">Ya'a_city_454_Pm</strain>
        <tissue evidence="4">Whole body</tissue>
    </source>
</reference>
<dbReference type="InterPro" id="IPR048395">
    <property type="entry name" value="Glyco_hydro_31_C"/>
</dbReference>
<dbReference type="InterPro" id="IPR036116">
    <property type="entry name" value="FN3_sf"/>
</dbReference>
<accession>A0A0N1IPM1</accession>
<dbReference type="GO" id="GO:0090599">
    <property type="term" value="F:alpha-glucosidase activity"/>
    <property type="evidence" value="ECO:0007669"/>
    <property type="project" value="UniProtKB-ARBA"/>
</dbReference>
<dbReference type="Gene3D" id="2.60.40.10">
    <property type="entry name" value="Immunoglobulins"/>
    <property type="match status" value="1"/>
</dbReference>
<keyword evidence="5" id="KW-1185">Reference proteome</keyword>
<dbReference type="InterPro" id="IPR008979">
    <property type="entry name" value="Galactose-bd-like_sf"/>
</dbReference>
<dbReference type="PANTHER" id="PTHR22762">
    <property type="entry name" value="ALPHA-GLUCOSIDASE"/>
    <property type="match status" value="1"/>
</dbReference>
<dbReference type="Gene3D" id="3.20.20.80">
    <property type="entry name" value="Glycosidases"/>
    <property type="match status" value="1"/>
</dbReference>
<dbReference type="Pfam" id="PF00754">
    <property type="entry name" value="F5_F8_type_C"/>
    <property type="match status" value="1"/>
</dbReference>
<evidence type="ECO:0000259" key="3">
    <source>
        <dbReference type="PROSITE" id="PS50853"/>
    </source>
</evidence>
<dbReference type="InterPro" id="IPR013783">
    <property type="entry name" value="Ig-like_fold"/>
</dbReference>
<dbReference type="Gene3D" id="2.60.40.1180">
    <property type="entry name" value="Golgi alpha-mannosidase II"/>
    <property type="match status" value="2"/>
</dbReference>
<protein>
    <submittedName>
        <fullName evidence="4">Alpha-xylosidase</fullName>
    </submittedName>
</protein>
<dbReference type="Pfam" id="PF13802">
    <property type="entry name" value="Gal_mutarotas_2"/>
    <property type="match status" value="1"/>
</dbReference>
<dbReference type="InterPro" id="IPR013780">
    <property type="entry name" value="Glyco_hydro_b"/>
</dbReference>
<dbReference type="PANTHER" id="PTHR22762:SF166">
    <property type="entry name" value="ALPHA-GLUCOSIDASE"/>
    <property type="match status" value="1"/>
</dbReference>